<feature type="compositionally biased region" description="Low complexity" evidence="1">
    <location>
        <begin position="67"/>
        <end position="82"/>
    </location>
</feature>
<name>A0A0K2TLK8_LEPSM</name>
<dbReference type="AlphaFoldDB" id="A0A0K2TLK8"/>
<feature type="region of interest" description="Disordered" evidence="1">
    <location>
        <begin position="288"/>
        <end position="329"/>
    </location>
</feature>
<protein>
    <submittedName>
        <fullName evidence="2">Uncharacterized protein</fullName>
    </submittedName>
</protein>
<evidence type="ECO:0000313" key="2">
    <source>
        <dbReference type="EMBL" id="CDW26705.1"/>
    </source>
</evidence>
<feature type="region of interest" description="Disordered" evidence="1">
    <location>
        <begin position="170"/>
        <end position="264"/>
    </location>
</feature>
<proteinExistence type="predicted"/>
<dbReference type="EMBL" id="HACA01009344">
    <property type="protein sequence ID" value="CDW26705.1"/>
    <property type="molecule type" value="Transcribed_RNA"/>
</dbReference>
<feature type="compositionally biased region" description="Low complexity" evidence="1">
    <location>
        <begin position="1"/>
        <end position="11"/>
    </location>
</feature>
<feature type="region of interest" description="Disordered" evidence="1">
    <location>
        <begin position="1"/>
        <end position="87"/>
    </location>
</feature>
<feature type="region of interest" description="Disordered" evidence="1">
    <location>
        <begin position="341"/>
        <end position="374"/>
    </location>
</feature>
<sequence>MATATANTAAASVCSSRSLHGGERNRRPPLSSSRQSFDGDPSKSPSPRRSPLNRSNSNSPHYHHRTSNNSVSVVQNSSSSNNYTAPSMTLTVPNLPLGIAGGAIPRTSGSSTGNSSSSATTPSSLSGGETSRRCFCGHFQESTNSNGKKPGRCKFCRCKAKYIPGQRSFDATRLFGGGKKDRGLSRRSVSEDRQCSTEKDLEDIETSTSSPVRNFFSRRLRRQDRLDEPPSSNNGTSSSESLMDPRDHGMCTPPAPPNSLTIRHPRGACTSVIGLPTTEACGRTLERAHTDPNSSLDHFSLLPGSPPPPYDDVIKQKQEQGHRPAPPTYEEALNNRLKDIRLSSTNRSQSEDRTVATSGSHAHSNPSLLRHMSVGPRPRTLTRARAEDIPDIYWEQAARELDFCTCRKCQTRYRQYFQDERDSVNSDSMVGEGMIPIETQVLMQEVLTDGMAFCLIM</sequence>
<feature type="compositionally biased region" description="Basic and acidic residues" evidence="1">
    <location>
        <begin position="178"/>
        <end position="199"/>
    </location>
</feature>
<feature type="compositionally biased region" description="Basic and acidic residues" evidence="1">
    <location>
        <begin position="312"/>
        <end position="322"/>
    </location>
</feature>
<feature type="compositionally biased region" description="Low complexity" evidence="1">
    <location>
        <begin position="107"/>
        <end position="128"/>
    </location>
</feature>
<organism evidence="2">
    <name type="scientific">Lepeophtheirus salmonis</name>
    <name type="common">Salmon louse</name>
    <name type="synonym">Caligus salmonis</name>
    <dbReference type="NCBI Taxonomy" id="72036"/>
    <lineage>
        <taxon>Eukaryota</taxon>
        <taxon>Metazoa</taxon>
        <taxon>Ecdysozoa</taxon>
        <taxon>Arthropoda</taxon>
        <taxon>Crustacea</taxon>
        <taxon>Multicrustacea</taxon>
        <taxon>Hexanauplia</taxon>
        <taxon>Copepoda</taxon>
        <taxon>Siphonostomatoida</taxon>
        <taxon>Caligidae</taxon>
        <taxon>Lepeophtheirus</taxon>
    </lineage>
</organism>
<evidence type="ECO:0000256" key="1">
    <source>
        <dbReference type="SAM" id="MobiDB-lite"/>
    </source>
</evidence>
<feature type="region of interest" description="Disordered" evidence="1">
    <location>
        <begin position="101"/>
        <end position="129"/>
    </location>
</feature>
<feature type="compositionally biased region" description="Low complexity" evidence="1">
    <location>
        <begin position="229"/>
        <end position="241"/>
    </location>
</feature>
<reference evidence="2" key="1">
    <citation type="submission" date="2014-05" db="EMBL/GenBank/DDBJ databases">
        <authorList>
            <person name="Chronopoulou M."/>
        </authorList>
    </citation>
    <scope>NUCLEOTIDE SEQUENCE</scope>
    <source>
        <tissue evidence="2">Whole organism</tissue>
    </source>
</reference>
<feature type="compositionally biased region" description="Polar residues" evidence="1">
    <location>
        <begin position="355"/>
        <end position="367"/>
    </location>
</feature>
<accession>A0A0K2TLK8</accession>
<dbReference type="OrthoDB" id="10447811at2759"/>
<feature type="compositionally biased region" description="Low complexity" evidence="1">
    <location>
        <begin position="42"/>
        <end position="60"/>
    </location>
</feature>